<dbReference type="Proteomes" id="UP000239724">
    <property type="component" value="Unassembled WGS sequence"/>
</dbReference>
<organism evidence="1 2">
    <name type="scientific">Rhodopila globiformis</name>
    <name type="common">Rhodopseudomonas globiformis</name>
    <dbReference type="NCBI Taxonomy" id="1071"/>
    <lineage>
        <taxon>Bacteria</taxon>
        <taxon>Pseudomonadati</taxon>
        <taxon>Pseudomonadota</taxon>
        <taxon>Alphaproteobacteria</taxon>
        <taxon>Acetobacterales</taxon>
        <taxon>Acetobacteraceae</taxon>
        <taxon>Rhodopila</taxon>
    </lineage>
</organism>
<dbReference type="GO" id="GO:0016020">
    <property type="term" value="C:membrane"/>
    <property type="evidence" value="ECO:0007669"/>
    <property type="project" value="InterPro"/>
</dbReference>
<dbReference type="EMBL" id="NHRY01000076">
    <property type="protein sequence ID" value="PPQ35213.1"/>
    <property type="molecule type" value="Genomic_DNA"/>
</dbReference>
<sequence>MSLLDRLAAAGPGRFVAVVLCCVAGQAAAQQPTQAQRDAIKESCRSDYQAYCASVPSGGEASLQCLQQHLTGLSPSCQSAVSAVSTQHAPTAMQAPPPAMSRRQQATMMRRACGRDFAKYCSEVKPGEGRALACLEGNQSRLSPACKSALAELHGAR</sequence>
<gene>
    <name evidence="1" type="ORF">CCS01_08400</name>
</gene>
<keyword evidence="2" id="KW-1185">Reference proteome</keyword>
<comment type="caution">
    <text evidence="1">The sequence shown here is derived from an EMBL/GenBank/DDBJ whole genome shotgun (WGS) entry which is preliminary data.</text>
</comment>
<dbReference type="PANTHER" id="PTHR11884">
    <property type="entry name" value="SELECTIN LIGAND RELATED"/>
    <property type="match status" value="1"/>
</dbReference>
<reference evidence="1 2" key="1">
    <citation type="journal article" date="2018" name="Arch. Microbiol.">
        <title>New insights into the metabolic potential of the phototrophic purple bacterium Rhodopila globiformis DSM 161(T) from its draft genome sequence and evidence for a vanadium-dependent nitrogenase.</title>
        <authorList>
            <person name="Imhoff J.F."/>
            <person name="Rahn T."/>
            <person name="Kunzel S."/>
            <person name="Neulinger S.C."/>
        </authorList>
    </citation>
    <scope>NUCLEOTIDE SEQUENCE [LARGE SCALE GENOMIC DNA]</scope>
    <source>
        <strain evidence="1 2">DSM 161</strain>
    </source>
</reference>
<evidence type="ECO:0000313" key="2">
    <source>
        <dbReference type="Proteomes" id="UP000239724"/>
    </source>
</evidence>
<dbReference type="InterPro" id="IPR039728">
    <property type="entry name" value="GLG1"/>
</dbReference>
<dbReference type="RefSeq" id="WP_104518399.1">
    <property type="nucleotide sequence ID" value="NZ_NHRY01000076.1"/>
</dbReference>
<dbReference type="PANTHER" id="PTHR11884:SF1">
    <property type="entry name" value="GOLGI APPARATUS PROTEIN 1"/>
    <property type="match status" value="1"/>
</dbReference>
<dbReference type="InterPro" id="IPR001893">
    <property type="entry name" value="Cys-rich_GLG1_repeat"/>
</dbReference>
<dbReference type="OrthoDB" id="7060861at2"/>
<accession>A0A2S6NJZ4</accession>
<protein>
    <recommendedName>
        <fullName evidence="3">Cysteine rich repeat-containing protein</fullName>
    </recommendedName>
</protein>
<dbReference type="AlphaFoldDB" id="A0A2S6NJZ4"/>
<dbReference type="Pfam" id="PF00839">
    <property type="entry name" value="Cys_rich_FGFR"/>
    <property type="match status" value="2"/>
</dbReference>
<proteinExistence type="predicted"/>
<name>A0A2S6NJZ4_RHOGL</name>
<evidence type="ECO:0008006" key="3">
    <source>
        <dbReference type="Google" id="ProtNLM"/>
    </source>
</evidence>
<evidence type="ECO:0000313" key="1">
    <source>
        <dbReference type="EMBL" id="PPQ35213.1"/>
    </source>
</evidence>